<name>A0A1E4T4T1_9ASCO</name>
<evidence type="ECO:0000313" key="1">
    <source>
        <dbReference type="EMBL" id="ODV86732.1"/>
    </source>
</evidence>
<sequence length="92" mass="10115">MKNTRAHDTDGKGAIVAASYRIRQFTSHDLSCAAVADLALSKSILRPDSLRPRDQISCVEPLTASTAGAHEQTWRLWLWLSHTLGLLTTLTV</sequence>
<evidence type="ECO:0000313" key="2">
    <source>
        <dbReference type="Proteomes" id="UP000094801"/>
    </source>
</evidence>
<dbReference type="EMBL" id="KV453849">
    <property type="protein sequence ID" value="ODV86732.1"/>
    <property type="molecule type" value="Genomic_DNA"/>
</dbReference>
<accession>A0A1E4T4T1</accession>
<keyword evidence="2" id="KW-1185">Reference proteome</keyword>
<gene>
    <name evidence="1" type="ORF">CANARDRAFT_114557</name>
</gene>
<organism evidence="1 2">
    <name type="scientific">[Candida] arabinofermentans NRRL YB-2248</name>
    <dbReference type="NCBI Taxonomy" id="983967"/>
    <lineage>
        <taxon>Eukaryota</taxon>
        <taxon>Fungi</taxon>
        <taxon>Dikarya</taxon>
        <taxon>Ascomycota</taxon>
        <taxon>Saccharomycotina</taxon>
        <taxon>Pichiomycetes</taxon>
        <taxon>Pichiales</taxon>
        <taxon>Pichiaceae</taxon>
        <taxon>Ogataea</taxon>
        <taxon>Ogataea/Candida clade</taxon>
    </lineage>
</organism>
<dbReference type="AlphaFoldDB" id="A0A1E4T4T1"/>
<dbReference type="Proteomes" id="UP000094801">
    <property type="component" value="Unassembled WGS sequence"/>
</dbReference>
<protein>
    <submittedName>
        <fullName evidence="1">Uncharacterized protein</fullName>
    </submittedName>
</protein>
<reference evidence="2" key="1">
    <citation type="submission" date="2016-04" db="EMBL/GenBank/DDBJ databases">
        <title>Comparative genomics of biotechnologically important yeasts.</title>
        <authorList>
            <consortium name="DOE Joint Genome Institute"/>
            <person name="Riley R."/>
            <person name="Haridas S."/>
            <person name="Wolfe K.H."/>
            <person name="Lopes M.R."/>
            <person name="Hittinger C.T."/>
            <person name="Goker M."/>
            <person name="Salamov A."/>
            <person name="Wisecaver J."/>
            <person name="Long T.M."/>
            <person name="Aerts A.L."/>
            <person name="Barry K."/>
            <person name="Choi C."/>
            <person name="Clum A."/>
            <person name="Coughlan A.Y."/>
            <person name="Deshpande S."/>
            <person name="Douglass A.P."/>
            <person name="Hanson S.J."/>
            <person name="Klenk H.-P."/>
            <person name="Labutti K."/>
            <person name="Lapidus A."/>
            <person name="Lindquist E."/>
            <person name="Lipzen A."/>
            <person name="Meier-Kolthoff J.P."/>
            <person name="Ohm R.A."/>
            <person name="Otillar R.P."/>
            <person name="Pangilinan J."/>
            <person name="Peng Y."/>
            <person name="Rokas A."/>
            <person name="Rosa C.A."/>
            <person name="Scheuner C."/>
            <person name="Sibirny A.A."/>
            <person name="Slot J.C."/>
            <person name="Stielow J.B."/>
            <person name="Sun H."/>
            <person name="Kurtzman C.P."/>
            <person name="Blackwell M."/>
            <person name="Grigoriev I.V."/>
            <person name="Jeffries T.W."/>
        </authorList>
    </citation>
    <scope>NUCLEOTIDE SEQUENCE [LARGE SCALE GENOMIC DNA]</scope>
    <source>
        <strain evidence="2">NRRL YB-2248</strain>
    </source>
</reference>
<proteinExistence type="predicted"/>